<dbReference type="Proteomes" id="UP000663828">
    <property type="component" value="Unassembled WGS sequence"/>
</dbReference>
<evidence type="ECO:0000313" key="1">
    <source>
        <dbReference type="EMBL" id="CAF1440141.1"/>
    </source>
</evidence>
<evidence type="ECO:0000313" key="4">
    <source>
        <dbReference type="Proteomes" id="UP000663852"/>
    </source>
</evidence>
<gene>
    <name evidence="1" type="ORF">EDS130_LOCUS38811</name>
    <name evidence="2" type="ORF">XAT740_LOCUS44494</name>
</gene>
<dbReference type="PANTHER" id="PTHR46601">
    <property type="entry name" value="ULP_PROTEASE DOMAIN-CONTAINING PROTEIN"/>
    <property type="match status" value="1"/>
</dbReference>
<comment type="caution">
    <text evidence="1">The sequence shown here is derived from an EMBL/GenBank/DDBJ whole genome shotgun (WGS) entry which is preliminary data.</text>
</comment>
<dbReference type="OrthoDB" id="10405218at2759"/>
<organism evidence="1 4">
    <name type="scientific">Adineta ricciae</name>
    <name type="common">Rotifer</name>
    <dbReference type="NCBI Taxonomy" id="249248"/>
    <lineage>
        <taxon>Eukaryota</taxon>
        <taxon>Metazoa</taxon>
        <taxon>Spiralia</taxon>
        <taxon>Gnathifera</taxon>
        <taxon>Rotifera</taxon>
        <taxon>Eurotatoria</taxon>
        <taxon>Bdelloidea</taxon>
        <taxon>Adinetida</taxon>
        <taxon>Adinetidae</taxon>
        <taxon>Adineta</taxon>
    </lineage>
</organism>
<evidence type="ECO:0000313" key="3">
    <source>
        <dbReference type="Proteomes" id="UP000663828"/>
    </source>
</evidence>
<proteinExistence type="predicted"/>
<dbReference type="EMBL" id="CAJNOJ010000415">
    <property type="protein sequence ID" value="CAF1440141.1"/>
    <property type="molecule type" value="Genomic_DNA"/>
</dbReference>
<dbReference type="Proteomes" id="UP000663852">
    <property type="component" value="Unassembled WGS sequence"/>
</dbReference>
<evidence type="ECO:0000313" key="2">
    <source>
        <dbReference type="EMBL" id="CAF1571189.1"/>
    </source>
</evidence>
<sequence length="246" mass="28267">MFLRLFSTRKKINLIHHKSDFNIEASWPSSASGHGKGPSLGIGATAKSSASRSTLSSGTILSSTEDFFNFTKRINEEAAALRISNEPSRMYIKRYFLLKTFLLGRIKDIRQVYQFDPKDEFNIFCRKTSSSFADDEFTLRTNTTDEQIKRIEDISIDHIVIVNEDDKHFLAKVIDVREPMEEVILERYEHCLSLSSYIRCSSKAKTKATIPYKNIIAHFICSSVFGRRNQLSLSKEQFQDIQKPYA</sequence>
<dbReference type="PANTHER" id="PTHR46601:SF1">
    <property type="entry name" value="ADF-H DOMAIN-CONTAINING PROTEIN"/>
    <property type="match status" value="1"/>
</dbReference>
<dbReference type="AlphaFoldDB" id="A0A815NM56"/>
<dbReference type="EMBL" id="CAJNOR010005649">
    <property type="protein sequence ID" value="CAF1571189.1"/>
    <property type="molecule type" value="Genomic_DNA"/>
</dbReference>
<keyword evidence="3" id="KW-1185">Reference proteome</keyword>
<reference evidence="1" key="1">
    <citation type="submission" date="2021-02" db="EMBL/GenBank/DDBJ databases">
        <authorList>
            <person name="Nowell W R."/>
        </authorList>
    </citation>
    <scope>NUCLEOTIDE SEQUENCE</scope>
</reference>
<protein>
    <submittedName>
        <fullName evidence="1">Uncharacterized protein</fullName>
    </submittedName>
</protein>
<accession>A0A815NM56</accession>
<name>A0A815NM56_ADIRI</name>